<evidence type="ECO:0000256" key="1">
    <source>
        <dbReference type="ARBA" id="ARBA00008751"/>
    </source>
</evidence>
<dbReference type="GO" id="GO:0051537">
    <property type="term" value="F:2 iron, 2 sulfur cluster binding"/>
    <property type="evidence" value="ECO:0007669"/>
    <property type="project" value="UniProtKB-KW"/>
</dbReference>
<evidence type="ECO:0000256" key="6">
    <source>
        <dbReference type="ARBA" id="ARBA00023004"/>
    </source>
</evidence>
<comment type="caution">
    <text evidence="11">The sequence shown here is derived from an EMBL/GenBank/DDBJ whole genome shotgun (WGS) entry which is preliminary data.</text>
</comment>
<evidence type="ECO:0000259" key="10">
    <source>
        <dbReference type="PROSITE" id="PS51296"/>
    </source>
</evidence>
<comment type="similarity">
    <text evidence="1">Belongs to the bacterial ring-hydroxylating dioxygenase alpha subunit family.</text>
</comment>
<dbReference type="PROSITE" id="PS00570">
    <property type="entry name" value="RING_HYDROXYL_ALPHA"/>
    <property type="match status" value="1"/>
</dbReference>
<evidence type="ECO:0000256" key="3">
    <source>
        <dbReference type="ARBA" id="ARBA00022723"/>
    </source>
</evidence>
<feature type="region of interest" description="Disordered" evidence="9">
    <location>
        <begin position="370"/>
        <end position="405"/>
    </location>
</feature>
<sequence>MSTPYAALILEDRVHGSLYTDTQVFADEMDRIFRRGWVFVGHDSEIPKSGDWVTRQVGRESVIMVRDRGGAIHVLANRCAHRGNRLCWRERGNGNSFQCIYHGWTFGLDGSLRAVSHKAGFDRDRAEMPLDRAGQVGLHRGFVFANMSGDAGTLADHLGAGGRDLIDRLCDLSPTGNIRLSAGWIGHRVESNWKMWPESDSDGYHLDFVHASMLRAQPDNYYHDTVIGGESANVSRAVDHGRGHTELDLRPSYSRELAWLGVGRDRVGAYCDALEARHGKARAERLLWDGPPHGFIFPNLFLGEVNIARIDPLDVGSMVHAHTVIQLEDVDDALNRRLLRQSEAALGPASFIVPDDAIIAERMQLGFQGLRPPASGSSASGGWIDLSRGRAREQRQPDGTRVGHVSDETTNRAFWHHYRHVMESRA</sequence>
<dbReference type="EMBL" id="VDUZ01000014">
    <property type="protein sequence ID" value="TXL75407.1"/>
    <property type="molecule type" value="Genomic_DNA"/>
</dbReference>
<evidence type="ECO:0000256" key="2">
    <source>
        <dbReference type="ARBA" id="ARBA00022714"/>
    </source>
</evidence>
<name>A0A5C8PNX2_9HYPH</name>
<evidence type="ECO:0000256" key="5">
    <source>
        <dbReference type="ARBA" id="ARBA00023002"/>
    </source>
</evidence>
<keyword evidence="7" id="KW-0411">Iron-sulfur</keyword>
<keyword evidence="5" id="KW-0560">Oxidoreductase</keyword>
<evidence type="ECO:0000313" key="12">
    <source>
        <dbReference type="Proteomes" id="UP000321638"/>
    </source>
</evidence>
<reference evidence="11 12" key="1">
    <citation type="submission" date="2019-06" db="EMBL/GenBank/DDBJ databases">
        <title>New taxonomy in bacterial strain CC-CFT640, isolated from vineyard.</title>
        <authorList>
            <person name="Lin S.-Y."/>
            <person name="Tsai C.-F."/>
            <person name="Young C.-C."/>
        </authorList>
    </citation>
    <scope>NUCLEOTIDE SEQUENCE [LARGE SCALE GENOMIC DNA]</scope>
    <source>
        <strain evidence="11 12">CC-CFT640</strain>
    </source>
</reference>
<dbReference type="Pfam" id="PF00848">
    <property type="entry name" value="Ring_hydroxyl_A"/>
    <property type="match status" value="1"/>
</dbReference>
<dbReference type="SUPFAM" id="SSF55961">
    <property type="entry name" value="Bet v1-like"/>
    <property type="match status" value="1"/>
</dbReference>
<protein>
    <submittedName>
        <fullName evidence="11">Rieske 2Fe-2S domain-containing protein</fullName>
    </submittedName>
</protein>
<dbReference type="Gene3D" id="3.90.380.10">
    <property type="entry name" value="Naphthalene 1,2-dioxygenase Alpha Subunit, Chain A, domain 1"/>
    <property type="match status" value="1"/>
</dbReference>
<dbReference type="PROSITE" id="PS51296">
    <property type="entry name" value="RIESKE"/>
    <property type="match status" value="1"/>
</dbReference>
<dbReference type="OrthoDB" id="7456916at2"/>
<dbReference type="InterPro" id="IPR015881">
    <property type="entry name" value="ARHD_Rieske_2Fe_2S"/>
</dbReference>
<dbReference type="InterPro" id="IPR017941">
    <property type="entry name" value="Rieske_2Fe-2S"/>
</dbReference>
<dbReference type="RefSeq" id="WP_147847621.1">
    <property type="nucleotide sequence ID" value="NZ_VDUZ01000014.1"/>
</dbReference>
<organism evidence="11 12">
    <name type="scientific">Vineibacter terrae</name>
    <dbReference type="NCBI Taxonomy" id="2586908"/>
    <lineage>
        <taxon>Bacteria</taxon>
        <taxon>Pseudomonadati</taxon>
        <taxon>Pseudomonadota</taxon>
        <taxon>Alphaproteobacteria</taxon>
        <taxon>Hyphomicrobiales</taxon>
        <taxon>Vineibacter</taxon>
    </lineage>
</organism>
<dbReference type="PANTHER" id="PTHR43756">
    <property type="entry name" value="CHOLINE MONOOXYGENASE, CHLOROPLASTIC"/>
    <property type="match status" value="1"/>
</dbReference>
<dbReference type="Gene3D" id="2.102.10.10">
    <property type="entry name" value="Rieske [2Fe-2S] iron-sulphur domain"/>
    <property type="match status" value="1"/>
</dbReference>
<dbReference type="InterPro" id="IPR015879">
    <property type="entry name" value="Ring_hydroxy_dOase_asu_C_dom"/>
</dbReference>
<proteinExistence type="inferred from homology"/>
<dbReference type="GO" id="GO:0005506">
    <property type="term" value="F:iron ion binding"/>
    <property type="evidence" value="ECO:0007669"/>
    <property type="project" value="InterPro"/>
</dbReference>
<dbReference type="SUPFAM" id="SSF50022">
    <property type="entry name" value="ISP domain"/>
    <property type="match status" value="1"/>
</dbReference>
<accession>A0A5C8PNX2</accession>
<keyword evidence="4" id="KW-0223">Dioxygenase</keyword>
<dbReference type="Pfam" id="PF00355">
    <property type="entry name" value="Rieske"/>
    <property type="match status" value="1"/>
</dbReference>
<dbReference type="InterPro" id="IPR001663">
    <property type="entry name" value="Rng_hydr_dOase-A"/>
</dbReference>
<keyword evidence="3" id="KW-0479">Metal-binding</keyword>
<evidence type="ECO:0000256" key="8">
    <source>
        <dbReference type="ARBA" id="ARBA00023027"/>
    </source>
</evidence>
<evidence type="ECO:0000313" key="11">
    <source>
        <dbReference type="EMBL" id="TXL75407.1"/>
    </source>
</evidence>
<keyword evidence="8" id="KW-0520">NAD</keyword>
<dbReference type="PANTHER" id="PTHR43756:SF1">
    <property type="entry name" value="3-PHENYLPROPIONATE_CINNAMIC ACID DIOXYGENASE SUBUNIT ALPHA"/>
    <property type="match status" value="1"/>
</dbReference>
<evidence type="ECO:0000256" key="9">
    <source>
        <dbReference type="SAM" id="MobiDB-lite"/>
    </source>
</evidence>
<feature type="domain" description="Rieske" evidence="10">
    <location>
        <begin position="37"/>
        <end position="119"/>
    </location>
</feature>
<keyword evidence="6" id="KW-0408">Iron</keyword>
<dbReference type="AlphaFoldDB" id="A0A5C8PNX2"/>
<keyword evidence="2" id="KW-0001">2Fe-2S</keyword>
<dbReference type="InterPro" id="IPR036922">
    <property type="entry name" value="Rieske_2Fe-2S_sf"/>
</dbReference>
<dbReference type="Proteomes" id="UP000321638">
    <property type="component" value="Unassembled WGS sequence"/>
</dbReference>
<evidence type="ECO:0000256" key="7">
    <source>
        <dbReference type="ARBA" id="ARBA00023014"/>
    </source>
</evidence>
<evidence type="ECO:0000256" key="4">
    <source>
        <dbReference type="ARBA" id="ARBA00022964"/>
    </source>
</evidence>
<gene>
    <name evidence="11" type="ORF">FHP25_14290</name>
</gene>
<feature type="compositionally biased region" description="Basic and acidic residues" evidence="9">
    <location>
        <begin position="387"/>
        <end position="398"/>
    </location>
</feature>
<dbReference type="GO" id="GO:0051213">
    <property type="term" value="F:dioxygenase activity"/>
    <property type="evidence" value="ECO:0007669"/>
    <property type="project" value="UniProtKB-KW"/>
</dbReference>
<dbReference type="PRINTS" id="PR00090">
    <property type="entry name" value="RNGDIOXGNASE"/>
</dbReference>
<keyword evidence="12" id="KW-1185">Reference proteome</keyword>